<dbReference type="EMBL" id="GEIB01000877">
    <property type="protein sequence ID" value="JAR87151.1"/>
    <property type="molecule type" value="Transcribed_RNA"/>
</dbReference>
<organism evidence="1">
    <name type="scientific">Alectorobius mimon</name>
    <dbReference type="NCBI Taxonomy" id="360319"/>
    <lineage>
        <taxon>Eukaryota</taxon>
        <taxon>Metazoa</taxon>
        <taxon>Ecdysozoa</taxon>
        <taxon>Arthropoda</taxon>
        <taxon>Chelicerata</taxon>
        <taxon>Arachnida</taxon>
        <taxon>Acari</taxon>
        <taxon>Parasitiformes</taxon>
        <taxon>Ixodida</taxon>
        <taxon>Ixodoidea</taxon>
        <taxon>Argasidae</taxon>
        <taxon>Ornithodorinae</taxon>
        <taxon>Alectorobius</taxon>
    </lineage>
</organism>
<feature type="non-terminal residue" evidence="1">
    <location>
        <position position="1"/>
    </location>
</feature>
<proteinExistence type="predicted"/>
<evidence type="ECO:0000313" key="1">
    <source>
        <dbReference type="EMBL" id="JAR87151.1"/>
    </source>
</evidence>
<feature type="non-terminal residue" evidence="1">
    <location>
        <position position="108"/>
    </location>
</feature>
<accession>A0A147B8P9</accession>
<reference evidence="1" key="1">
    <citation type="submission" date="2016-03" db="EMBL/GenBank/DDBJ databases">
        <title>Gut transcriptome analysis on engorged females of Ornithodoros mimon (Acari: Argasidae) and phylogenetic inferences of soft ticks.</title>
        <authorList>
            <person name="Landulfo G.A."/>
            <person name="Giovanni D."/>
            <person name="Carvalho E."/>
            <person name="Junqueira-de-Azevedo I."/>
            <person name="Patane J."/>
            <person name="Mendoca R."/>
            <person name="Barros-Battesti D."/>
        </authorList>
    </citation>
    <scope>NUCLEOTIDE SEQUENCE</scope>
    <source>
        <strain evidence="1">Females</strain>
        <tissue evidence="1">Gut</tissue>
    </source>
</reference>
<protein>
    <submittedName>
        <fullName evidence="1">Nadh dehydrogenase</fullName>
    </submittedName>
</protein>
<sequence>VNCNCQLVLLYYAYKAYYENNSVMISAVMSVLAEQMLPSFIQRHSEQGQRQAILESTKHGKLHTLEHRVGGHLVFVDFISEPRVTKALRCKFPTGLYKLGNVFYLVDP</sequence>
<dbReference type="AlphaFoldDB" id="A0A147B8P9"/>
<name>A0A147B8P9_9ACAR</name>